<sequence length="253" mass="28073">MYLDIHAHFAGEGYAFPAEWERIRAAGVSRVVLAGDTLAHSAWHAEFCQSHEGAYFTAGVHPSDLAGFGQQTLDELARLCGQEKCIAVGEIGLDYHYPTPEKSVQRAAFVAQLQLAHRLGLPVQIHSRDCFADMIAILKEYRALLSNGFLMHCYSHGAQNMEDFLQLGGYFSFGGVACFKNAKNVWESVRACPADRILSETDSPYLSPFRGDKNSPANIPVIVRRLAELRGEDEENLQNTIWENAGRLFPKIG</sequence>
<dbReference type="GO" id="GO:0016788">
    <property type="term" value="F:hydrolase activity, acting on ester bonds"/>
    <property type="evidence" value="ECO:0007669"/>
    <property type="project" value="InterPro"/>
</dbReference>
<dbReference type="SUPFAM" id="SSF51556">
    <property type="entry name" value="Metallo-dependent hydrolases"/>
    <property type="match status" value="1"/>
</dbReference>
<keyword evidence="2 4" id="KW-0378">Hydrolase</keyword>
<keyword evidence="1 3" id="KW-0479">Metal-binding</keyword>
<dbReference type="PIRSF" id="PIRSF005902">
    <property type="entry name" value="DNase_TatD"/>
    <property type="match status" value="1"/>
</dbReference>
<dbReference type="PANTHER" id="PTHR46124">
    <property type="entry name" value="D-AMINOACYL-TRNA DEACYLASE"/>
    <property type="match status" value="1"/>
</dbReference>
<evidence type="ECO:0000256" key="1">
    <source>
        <dbReference type="ARBA" id="ARBA00022723"/>
    </source>
</evidence>
<evidence type="ECO:0000313" key="4">
    <source>
        <dbReference type="EMBL" id="HIZ25008.1"/>
    </source>
</evidence>
<dbReference type="GO" id="GO:0046872">
    <property type="term" value="F:metal ion binding"/>
    <property type="evidence" value="ECO:0007669"/>
    <property type="project" value="UniProtKB-KW"/>
</dbReference>
<protein>
    <submittedName>
        <fullName evidence="4">TatD family hydrolase</fullName>
    </submittedName>
</protein>
<evidence type="ECO:0000313" key="5">
    <source>
        <dbReference type="Proteomes" id="UP000824044"/>
    </source>
</evidence>
<feature type="binding site" evidence="3">
    <location>
        <position position="152"/>
    </location>
    <ligand>
        <name>a divalent metal cation</name>
        <dbReference type="ChEBI" id="CHEBI:60240"/>
        <label>2</label>
    </ligand>
</feature>
<dbReference type="FunFam" id="3.20.20.140:FF:000005">
    <property type="entry name" value="TatD family hydrolase"/>
    <property type="match status" value="1"/>
</dbReference>
<organism evidence="4 5">
    <name type="scientific">Candidatus Gallimonas intestinigallinarum</name>
    <dbReference type="NCBI Taxonomy" id="2838604"/>
    <lineage>
        <taxon>Bacteria</taxon>
        <taxon>Bacillati</taxon>
        <taxon>Bacillota</taxon>
        <taxon>Clostridia</taxon>
        <taxon>Candidatus Gallimonas</taxon>
    </lineage>
</organism>
<dbReference type="CDD" id="cd01310">
    <property type="entry name" value="TatD_DNAse"/>
    <property type="match status" value="1"/>
</dbReference>
<feature type="binding site" evidence="3">
    <location>
        <position position="8"/>
    </location>
    <ligand>
        <name>a divalent metal cation</name>
        <dbReference type="ChEBI" id="CHEBI:60240"/>
        <label>1</label>
    </ligand>
</feature>
<name>A0A9D2DXV2_9FIRM</name>
<evidence type="ECO:0000256" key="2">
    <source>
        <dbReference type="ARBA" id="ARBA00022801"/>
    </source>
</evidence>
<evidence type="ECO:0000256" key="3">
    <source>
        <dbReference type="PIRSR" id="PIRSR005902-1"/>
    </source>
</evidence>
<dbReference type="EMBL" id="DXBS01000114">
    <property type="protein sequence ID" value="HIZ25008.1"/>
    <property type="molecule type" value="Genomic_DNA"/>
</dbReference>
<dbReference type="InterPro" id="IPR015991">
    <property type="entry name" value="TatD/YcfH-like"/>
</dbReference>
<feature type="binding site" evidence="3">
    <location>
        <position position="90"/>
    </location>
    <ligand>
        <name>a divalent metal cation</name>
        <dbReference type="ChEBI" id="CHEBI:60240"/>
        <label>1</label>
    </ligand>
</feature>
<accession>A0A9D2DXV2</accession>
<feature type="binding site" evidence="3">
    <location>
        <position position="126"/>
    </location>
    <ligand>
        <name>a divalent metal cation</name>
        <dbReference type="ChEBI" id="CHEBI:60240"/>
        <label>2</label>
    </ligand>
</feature>
<feature type="binding site" evidence="3">
    <location>
        <position position="202"/>
    </location>
    <ligand>
        <name>a divalent metal cation</name>
        <dbReference type="ChEBI" id="CHEBI:60240"/>
        <label>1</label>
    </ligand>
</feature>
<dbReference type="Pfam" id="PF01026">
    <property type="entry name" value="TatD_DNase"/>
    <property type="match status" value="1"/>
</dbReference>
<reference evidence="4" key="2">
    <citation type="submission" date="2021-04" db="EMBL/GenBank/DDBJ databases">
        <authorList>
            <person name="Gilroy R."/>
        </authorList>
    </citation>
    <scope>NUCLEOTIDE SEQUENCE</scope>
    <source>
        <strain evidence="4">CHK33-5263</strain>
    </source>
</reference>
<dbReference type="InterPro" id="IPR001130">
    <property type="entry name" value="TatD-like"/>
</dbReference>
<dbReference type="AlphaFoldDB" id="A0A9D2DXV2"/>
<comment type="caution">
    <text evidence="4">The sequence shown here is derived from an EMBL/GenBank/DDBJ whole genome shotgun (WGS) entry which is preliminary data.</text>
</comment>
<dbReference type="NCBIfam" id="TIGR00010">
    <property type="entry name" value="YchF/TatD family DNA exonuclease"/>
    <property type="match status" value="1"/>
</dbReference>
<dbReference type="Proteomes" id="UP000824044">
    <property type="component" value="Unassembled WGS sequence"/>
</dbReference>
<proteinExistence type="predicted"/>
<dbReference type="PANTHER" id="PTHR46124:SF2">
    <property type="entry name" value="D-AMINOACYL-TRNA DEACYLASE"/>
    <property type="match status" value="1"/>
</dbReference>
<gene>
    <name evidence="4" type="ORF">H9812_06020</name>
</gene>
<feature type="binding site" evidence="3">
    <location>
        <position position="6"/>
    </location>
    <ligand>
        <name>a divalent metal cation</name>
        <dbReference type="ChEBI" id="CHEBI:60240"/>
        <label>1</label>
    </ligand>
</feature>
<dbReference type="Gene3D" id="3.20.20.140">
    <property type="entry name" value="Metal-dependent hydrolases"/>
    <property type="match status" value="1"/>
</dbReference>
<dbReference type="GO" id="GO:0005829">
    <property type="term" value="C:cytosol"/>
    <property type="evidence" value="ECO:0007669"/>
    <property type="project" value="TreeGrafter"/>
</dbReference>
<reference evidence="4" key="1">
    <citation type="journal article" date="2021" name="PeerJ">
        <title>Extensive microbial diversity within the chicken gut microbiome revealed by metagenomics and culture.</title>
        <authorList>
            <person name="Gilroy R."/>
            <person name="Ravi A."/>
            <person name="Getino M."/>
            <person name="Pursley I."/>
            <person name="Horton D.L."/>
            <person name="Alikhan N.F."/>
            <person name="Baker D."/>
            <person name="Gharbi K."/>
            <person name="Hall N."/>
            <person name="Watson M."/>
            <person name="Adriaenssens E.M."/>
            <person name="Foster-Nyarko E."/>
            <person name="Jarju S."/>
            <person name="Secka A."/>
            <person name="Antonio M."/>
            <person name="Oren A."/>
            <person name="Chaudhuri R.R."/>
            <person name="La Ragione R."/>
            <person name="Hildebrand F."/>
            <person name="Pallen M.J."/>
        </authorList>
    </citation>
    <scope>NUCLEOTIDE SEQUENCE</scope>
    <source>
        <strain evidence="4">CHK33-5263</strain>
    </source>
</reference>
<dbReference type="GO" id="GO:0004536">
    <property type="term" value="F:DNA nuclease activity"/>
    <property type="evidence" value="ECO:0007669"/>
    <property type="project" value="InterPro"/>
</dbReference>
<dbReference type="InterPro" id="IPR032466">
    <property type="entry name" value="Metal_Hydrolase"/>
</dbReference>